<evidence type="ECO:0000313" key="8">
    <source>
        <dbReference type="Proteomes" id="UP000504606"/>
    </source>
</evidence>
<dbReference type="InterPro" id="IPR045076">
    <property type="entry name" value="MutS"/>
</dbReference>
<evidence type="ECO:0000256" key="3">
    <source>
        <dbReference type="ARBA" id="ARBA00022840"/>
    </source>
</evidence>
<proteinExistence type="inferred from homology"/>
<dbReference type="Pfam" id="PF05192">
    <property type="entry name" value="MutS_III"/>
    <property type="match status" value="1"/>
</dbReference>
<feature type="compositionally biased region" description="Polar residues" evidence="5">
    <location>
        <begin position="23"/>
        <end position="43"/>
    </location>
</feature>
<feature type="region of interest" description="Disordered" evidence="5">
    <location>
        <begin position="1"/>
        <end position="69"/>
    </location>
</feature>
<reference evidence="9" key="1">
    <citation type="submission" date="2025-08" db="UniProtKB">
        <authorList>
            <consortium name="RefSeq"/>
        </authorList>
    </citation>
    <scope>IDENTIFICATION</scope>
    <source>
        <tissue evidence="9">Whole organism</tissue>
    </source>
</reference>
<dbReference type="AlphaFoldDB" id="A0A6J1S0Q5"/>
<dbReference type="PIRSF" id="PIRSF005813">
    <property type="entry name" value="MSH2"/>
    <property type="match status" value="1"/>
</dbReference>
<evidence type="ECO:0000256" key="4">
    <source>
        <dbReference type="ARBA" id="ARBA00023125"/>
    </source>
</evidence>
<dbReference type="SUPFAM" id="SSF52540">
    <property type="entry name" value="P-loop containing nucleoside triphosphate hydrolases"/>
    <property type="match status" value="1"/>
</dbReference>
<dbReference type="SMART" id="SM00533">
    <property type="entry name" value="MUTSd"/>
    <property type="match status" value="1"/>
</dbReference>
<dbReference type="GeneID" id="113202660"/>
<gene>
    <name evidence="9" type="primary">LOC113202660</name>
</gene>
<sequence>MASTSSSPDSSATPLEQHGAHSAANSPGNFTSDESGDDSSSAVLSDRGCGEDEPGESGETGETSDSDTDRDEVILSVYWKNGKLGAAAYSLQNPVIYVLNDSVDDFLLGFKVLQSLFLQIQPTQVVTCKNMQQKFISLLNNLLLGEVESRDQALHANLHLFPDAEFRNDNSLRQVFLLKLPGEPDEYPEEDHKQYIRSLIDTSQDSMINALARLLKYLNNNLAWLCLSQQENKILGVRNMCIDQQVWINYETYRALQIFTHTAHPSLFKWTSDAHKEGLSIFGLFNRCSSKLGSKFMRATMLQPTTNIDVLNKRHEVVTFCMNPAHEDVVKKMQGCIRQVQSISGMLPRLLAAQATIPQWKSLKKTNHNVLLLREICCQFADSVPFFEEARSAIPESLYRIGHIMKKIIDFQTSEEMKRFVVLPGVDNDLDKMKHKYANLSDMMMELSPLELQDLPDYIEECAVLFLPEIGFLVTVPMWKDDLTKEEMHIPGFKFKFIADGKIHYKSPRCRELDSSLGDIYLRISELELRIMLRLVQYIQQHIDALIDSLSYVGELDCLISFAEVAKEFGYVKPTMTSGQEIFIEKGRHPLQECCVNTYVPNDTFSSKSHGLVKILTGPNASGKSVYLKQVAVIAYLAHTGSFVPAKKAVLGVLDQIHTRIQTTESAASQLSAFLIDLRQINTAVCMATKSSLLAVDEFGKGTSEVDGLSLLTAFLTHLIKRGPNNCPHVILSTHFHRLVDLLGDNPLVKSYVLEHIVTDGELVYLFQLKAGQIMSSLAIEVAKANGIQQAQVNRASEILNALKGGTSINPILNHKKMQPTKPEEDFMKDFLSLEIDKDPQAIEELKTRFLKLK</sequence>
<evidence type="ECO:0000259" key="7">
    <source>
        <dbReference type="SMART" id="SM00534"/>
    </source>
</evidence>
<evidence type="ECO:0000256" key="5">
    <source>
        <dbReference type="SAM" id="MobiDB-lite"/>
    </source>
</evidence>
<dbReference type="GO" id="GO:0030983">
    <property type="term" value="F:mismatched DNA binding"/>
    <property type="evidence" value="ECO:0007669"/>
    <property type="project" value="InterPro"/>
</dbReference>
<keyword evidence="2" id="KW-0547">Nucleotide-binding</keyword>
<feature type="domain" description="DNA mismatch repair proteins mutS family" evidence="7">
    <location>
        <begin position="611"/>
        <end position="801"/>
    </location>
</feature>
<dbReference type="GO" id="GO:0051026">
    <property type="term" value="P:chiasma assembly"/>
    <property type="evidence" value="ECO:0007669"/>
    <property type="project" value="TreeGrafter"/>
</dbReference>
<dbReference type="PANTHER" id="PTHR11361:SF20">
    <property type="entry name" value="MUTS PROTEIN HOMOLOG 5"/>
    <property type="match status" value="1"/>
</dbReference>
<dbReference type="InterPro" id="IPR011184">
    <property type="entry name" value="DNA_mismatch_repair_Msh2"/>
</dbReference>
<dbReference type="InterPro" id="IPR000432">
    <property type="entry name" value="DNA_mismatch_repair_MutS_C"/>
</dbReference>
<dbReference type="Gene3D" id="1.10.1420.10">
    <property type="match status" value="1"/>
</dbReference>
<keyword evidence="4" id="KW-0238">DNA-binding</keyword>
<evidence type="ECO:0000313" key="9">
    <source>
        <dbReference type="RefSeq" id="XP_026272790.1"/>
    </source>
</evidence>
<protein>
    <submittedName>
        <fullName evidence="9">MutS protein homolog 5-like</fullName>
    </submittedName>
</protein>
<dbReference type="GO" id="GO:0006298">
    <property type="term" value="P:mismatch repair"/>
    <property type="evidence" value="ECO:0007669"/>
    <property type="project" value="InterPro"/>
</dbReference>
<evidence type="ECO:0000256" key="2">
    <source>
        <dbReference type="ARBA" id="ARBA00022741"/>
    </source>
</evidence>
<dbReference type="RefSeq" id="XP_026272790.1">
    <property type="nucleotide sequence ID" value="XM_026417005.2"/>
</dbReference>
<comment type="similarity">
    <text evidence="1">Belongs to the DNA mismatch repair MutS family.</text>
</comment>
<dbReference type="GO" id="GO:0140664">
    <property type="term" value="F:ATP-dependent DNA damage sensor activity"/>
    <property type="evidence" value="ECO:0007669"/>
    <property type="project" value="InterPro"/>
</dbReference>
<dbReference type="InterPro" id="IPR027417">
    <property type="entry name" value="P-loop_NTPase"/>
</dbReference>
<dbReference type="GO" id="GO:0005524">
    <property type="term" value="F:ATP binding"/>
    <property type="evidence" value="ECO:0007669"/>
    <property type="project" value="UniProtKB-KW"/>
</dbReference>
<accession>A0A6J1S0Q5</accession>
<dbReference type="OrthoDB" id="29596at2759"/>
<feature type="domain" description="DNA mismatch repair protein MutS core" evidence="6">
    <location>
        <begin position="276"/>
        <end position="595"/>
    </location>
</feature>
<feature type="compositionally biased region" description="Low complexity" evidence="5">
    <location>
        <begin position="1"/>
        <end position="14"/>
    </location>
</feature>
<dbReference type="Proteomes" id="UP000504606">
    <property type="component" value="Unplaced"/>
</dbReference>
<evidence type="ECO:0000259" key="6">
    <source>
        <dbReference type="SMART" id="SM00533"/>
    </source>
</evidence>
<evidence type="ECO:0000256" key="1">
    <source>
        <dbReference type="ARBA" id="ARBA00006271"/>
    </source>
</evidence>
<dbReference type="KEGG" id="foc:113202660"/>
<dbReference type="GO" id="GO:0005634">
    <property type="term" value="C:nucleus"/>
    <property type="evidence" value="ECO:0007669"/>
    <property type="project" value="TreeGrafter"/>
</dbReference>
<dbReference type="SMART" id="SM00534">
    <property type="entry name" value="MUTSac"/>
    <property type="match status" value="1"/>
</dbReference>
<organism evidence="8 9">
    <name type="scientific">Frankliniella occidentalis</name>
    <name type="common">Western flower thrips</name>
    <name type="synonym">Euthrips occidentalis</name>
    <dbReference type="NCBI Taxonomy" id="133901"/>
    <lineage>
        <taxon>Eukaryota</taxon>
        <taxon>Metazoa</taxon>
        <taxon>Ecdysozoa</taxon>
        <taxon>Arthropoda</taxon>
        <taxon>Hexapoda</taxon>
        <taxon>Insecta</taxon>
        <taxon>Pterygota</taxon>
        <taxon>Neoptera</taxon>
        <taxon>Paraneoptera</taxon>
        <taxon>Thysanoptera</taxon>
        <taxon>Terebrantia</taxon>
        <taxon>Thripoidea</taxon>
        <taxon>Thripidae</taxon>
        <taxon>Frankliniella</taxon>
    </lineage>
</organism>
<keyword evidence="8" id="KW-1185">Reference proteome</keyword>
<dbReference type="InterPro" id="IPR036187">
    <property type="entry name" value="DNA_mismatch_repair_MutS_sf"/>
</dbReference>
<dbReference type="PANTHER" id="PTHR11361">
    <property type="entry name" value="DNA MISMATCH REPAIR PROTEIN MUTS FAMILY MEMBER"/>
    <property type="match status" value="1"/>
</dbReference>
<keyword evidence="3" id="KW-0067">ATP-binding</keyword>
<name>A0A6J1S0Q5_FRAOC</name>
<dbReference type="Gene3D" id="3.40.50.300">
    <property type="entry name" value="P-loop containing nucleotide triphosphate hydrolases"/>
    <property type="match status" value="1"/>
</dbReference>
<dbReference type="SUPFAM" id="SSF48334">
    <property type="entry name" value="DNA repair protein MutS, domain III"/>
    <property type="match status" value="1"/>
</dbReference>
<dbReference type="Pfam" id="PF00488">
    <property type="entry name" value="MutS_V"/>
    <property type="match status" value="1"/>
</dbReference>
<dbReference type="InterPro" id="IPR007696">
    <property type="entry name" value="DNA_mismatch_repair_MutS_core"/>
</dbReference>